<evidence type="ECO:0000259" key="3">
    <source>
        <dbReference type="PROSITE" id="PS50235"/>
    </source>
</evidence>
<dbReference type="Pfam" id="PF00443">
    <property type="entry name" value="UCH"/>
    <property type="match status" value="1"/>
</dbReference>
<name>X6MV84_RETFI</name>
<feature type="compositionally biased region" description="Basic and acidic residues" evidence="1">
    <location>
        <begin position="180"/>
        <end position="199"/>
    </location>
</feature>
<dbReference type="GO" id="GO:0016579">
    <property type="term" value="P:protein deubiquitination"/>
    <property type="evidence" value="ECO:0007669"/>
    <property type="project" value="InterPro"/>
</dbReference>
<keyword evidence="2" id="KW-0812">Transmembrane</keyword>
<protein>
    <submittedName>
        <fullName evidence="4">Ubiquitin carboxyl-terminal hydrolase</fullName>
    </submittedName>
</protein>
<keyword evidence="4" id="KW-0378">Hydrolase</keyword>
<reference evidence="4 5" key="1">
    <citation type="journal article" date="2013" name="Curr. Biol.">
        <title>The Genome of the Foraminiferan Reticulomyxa filosa.</title>
        <authorList>
            <person name="Glockner G."/>
            <person name="Hulsmann N."/>
            <person name="Schleicher M."/>
            <person name="Noegel A.A."/>
            <person name="Eichinger L."/>
            <person name="Gallinger C."/>
            <person name="Pawlowski J."/>
            <person name="Sierra R."/>
            <person name="Euteneuer U."/>
            <person name="Pillet L."/>
            <person name="Moustafa A."/>
            <person name="Platzer M."/>
            <person name="Groth M."/>
            <person name="Szafranski K."/>
            <person name="Schliwa M."/>
        </authorList>
    </citation>
    <scope>NUCLEOTIDE SEQUENCE [LARGE SCALE GENOMIC DNA]</scope>
</reference>
<feature type="domain" description="USP" evidence="3">
    <location>
        <begin position="216"/>
        <end position="314"/>
    </location>
</feature>
<feature type="transmembrane region" description="Helical" evidence="2">
    <location>
        <begin position="35"/>
        <end position="60"/>
    </location>
</feature>
<dbReference type="PANTHER" id="PTHR21646">
    <property type="entry name" value="UBIQUITIN CARBOXYL-TERMINAL HYDROLASE"/>
    <property type="match status" value="1"/>
</dbReference>
<dbReference type="OrthoDB" id="420187at2759"/>
<keyword evidence="2" id="KW-0472">Membrane</keyword>
<dbReference type="AlphaFoldDB" id="X6MV84"/>
<dbReference type="PROSITE" id="PS50235">
    <property type="entry name" value="USP_3"/>
    <property type="match status" value="1"/>
</dbReference>
<accession>X6MV84</accession>
<dbReference type="InterPro" id="IPR050185">
    <property type="entry name" value="Ub_carboxyl-term_hydrolase"/>
</dbReference>
<dbReference type="InterPro" id="IPR018200">
    <property type="entry name" value="USP_CS"/>
</dbReference>
<dbReference type="GO" id="GO:0004843">
    <property type="term" value="F:cysteine-type deubiquitinase activity"/>
    <property type="evidence" value="ECO:0007669"/>
    <property type="project" value="InterPro"/>
</dbReference>
<sequence length="314" mass="36534">MDEIFKAKQRKNSYILFSLQCLTSFFNVKCNTSQIQLFCSIIKHFFLNLLFFSMLFAFLFKRKQMEQEGYARKPLQKWTLADICRNKSLLKVLGLFCDCSDWNESLVEIGKKGMRQVIEMKGTELTGQMLADFTVPKLQDEYKLGKLPSMKIVEALDKIKRNNPPSQTNEHRPSIQMITEDTKNEEKEDGSEEHQSKSESKNVYTIEWISEYQGLIGLKNLGSTCYLNSAVQCLLQVKPLVHLFLFDHPYDYKYDYQYDSSKDWSMSISTAWSKTVYQAYTNQIKNGVYSLSALLSSLKKVNHNFSEEKSKTFI</sequence>
<evidence type="ECO:0000256" key="2">
    <source>
        <dbReference type="SAM" id="Phobius"/>
    </source>
</evidence>
<dbReference type="PROSITE" id="PS00972">
    <property type="entry name" value="USP_1"/>
    <property type="match status" value="1"/>
</dbReference>
<dbReference type="Proteomes" id="UP000023152">
    <property type="component" value="Unassembled WGS sequence"/>
</dbReference>
<proteinExistence type="predicted"/>
<comment type="caution">
    <text evidence="4">The sequence shown here is derived from an EMBL/GenBank/DDBJ whole genome shotgun (WGS) entry which is preliminary data.</text>
</comment>
<evidence type="ECO:0000313" key="4">
    <source>
        <dbReference type="EMBL" id="ETO17015.1"/>
    </source>
</evidence>
<dbReference type="InterPro" id="IPR028889">
    <property type="entry name" value="USP"/>
</dbReference>
<keyword evidence="2" id="KW-1133">Transmembrane helix</keyword>
<gene>
    <name evidence="4" type="ORF">RFI_20317</name>
</gene>
<feature type="region of interest" description="Disordered" evidence="1">
    <location>
        <begin position="159"/>
        <end position="199"/>
    </location>
</feature>
<dbReference type="EMBL" id="ASPP01017450">
    <property type="protein sequence ID" value="ETO17015.1"/>
    <property type="molecule type" value="Genomic_DNA"/>
</dbReference>
<dbReference type="SUPFAM" id="SSF54001">
    <property type="entry name" value="Cysteine proteinases"/>
    <property type="match status" value="1"/>
</dbReference>
<dbReference type="Gene3D" id="3.90.70.10">
    <property type="entry name" value="Cysteine proteinases"/>
    <property type="match status" value="1"/>
</dbReference>
<evidence type="ECO:0000256" key="1">
    <source>
        <dbReference type="SAM" id="MobiDB-lite"/>
    </source>
</evidence>
<keyword evidence="5" id="KW-1185">Reference proteome</keyword>
<evidence type="ECO:0000313" key="5">
    <source>
        <dbReference type="Proteomes" id="UP000023152"/>
    </source>
</evidence>
<dbReference type="InterPro" id="IPR038765">
    <property type="entry name" value="Papain-like_cys_pep_sf"/>
</dbReference>
<dbReference type="InterPro" id="IPR001394">
    <property type="entry name" value="Peptidase_C19_UCH"/>
</dbReference>
<organism evidence="4 5">
    <name type="scientific">Reticulomyxa filosa</name>
    <dbReference type="NCBI Taxonomy" id="46433"/>
    <lineage>
        <taxon>Eukaryota</taxon>
        <taxon>Sar</taxon>
        <taxon>Rhizaria</taxon>
        <taxon>Retaria</taxon>
        <taxon>Foraminifera</taxon>
        <taxon>Monothalamids</taxon>
        <taxon>Reticulomyxidae</taxon>
        <taxon>Reticulomyxa</taxon>
    </lineage>
</organism>